<organism evidence="1 2">
    <name type="scientific">Pleurotus cornucopiae</name>
    <name type="common">Cornucopia mushroom</name>
    <dbReference type="NCBI Taxonomy" id="5321"/>
    <lineage>
        <taxon>Eukaryota</taxon>
        <taxon>Fungi</taxon>
        <taxon>Dikarya</taxon>
        <taxon>Basidiomycota</taxon>
        <taxon>Agaricomycotina</taxon>
        <taxon>Agaricomycetes</taxon>
        <taxon>Agaricomycetidae</taxon>
        <taxon>Agaricales</taxon>
        <taxon>Pleurotineae</taxon>
        <taxon>Pleurotaceae</taxon>
        <taxon>Pleurotus</taxon>
    </lineage>
</organism>
<evidence type="ECO:0000313" key="2">
    <source>
        <dbReference type="Proteomes" id="UP000824881"/>
    </source>
</evidence>
<reference evidence="1 2" key="1">
    <citation type="journal article" date="2021" name="Appl. Environ. Microbiol.">
        <title>Genetic linkage and physical mapping for an oyster mushroom Pleurotus cornucopiae and QTL analysis for the trait cap color.</title>
        <authorList>
            <person name="Zhang Y."/>
            <person name="Gao W."/>
            <person name="Sonnenberg A."/>
            <person name="Chen Q."/>
            <person name="Zhang J."/>
            <person name="Huang C."/>
        </authorList>
    </citation>
    <scope>NUCLEOTIDE SEQUENCE [LARGE SCALE GENOMIC DNA]</scope>
    <source>
        <strain evidence="1">CCMSSC00406</strain>
    </source>
</reference>
<accession>A0ACB7IUQ7</accession>
<name>A0ACB7IUQ7_PLECO</name>
<sequence>MSDNLDVDVPKTRYHAFRRMMRQYRSERLYKRAGRGNIKNGVATTAPRGLAVQCLACPQPDINLPVDWEFVDPSKQYLYMLIVALDANFRLKNRMKSNEVVDPGLHTGRAYFVEQEPYMEHLRQYSTQVETSTCSGFRTLAAAETKFSAGMRYTGVGMCVCARHELVRPNGVGNLQKGEKYCNMDYILLSALNSPKVQRLFISYDIACQYKVKFNARMNMLPQKMHIPLDTQIDWGIPKCHCPAHKLECQIPHSMNLKPGVGRTDGEGIERDWAAINPVANSTKEMGPGARHDTLDDHWGHHNWRKTTAFGHTLRRKLCLASAEGCRQQILFEEFTDALPEPALAKKWADMIAVWERDPEKPNPYVFNRRSDHPTQQQVRLELLEEENQESSAANATARGRSPAAFLSNTLSIEDIQRKLRKDTESDDLTPNQAAQLEERRRTITKRIRALRLAQQACMPRLQDVLERADAQSTQTIQPLPETTTIWVPSQLDDVDREDIRDLAAKEELLREAACHDALEKIRSLQRAKSHLVSFKRRNIRGQTKTTRARGSLDSVDVKIELNAERYRDHREALLRLRGPGDWTKSLRELRSADLVPPAAFDVDDSADVIGSDGRAKTVKGMKEIAKQLGEGYKQTSWIWSMSGVLVDTDDAELEDVLRVEWAKARARKLRWQEEAELLKEEMRRVRRGLEWKSEWWRRQAAGWVGLSSAEAEGVNAYAHRQAAVFSTLKAHFTSLWDKPLEAITPRQQCSEREGLQSQIAAARAQIAASVSLSSAPASSGPAPDEPLVVEDTPDAATSPVTPHQSDVQLRGAHEGADEVEGNLGHVRVYDDGDNSDDGNEDESEEGSDGGYETG</sequence>
<gene>
    <name evidence="1" type="ORF">CCMSSC00406_0008295</name>
</gene>
<evidence type="ECO:0000313" key="1">
    <source>
        <dbReference type="EMBL" id="KAG9221449.1"/>
    </source>
</evidence>
<dbReference type="EMBL" id="WQMT02000007">
    <property type="protein sequence ID" value="KAG9221449.1"/>
    <property type="molecule type" value="Genomic_DNA"/>
</dbReference>
<dbReference type="Proteomes" id="UP000824881">
    <property type="component" value="Unassembled WGS sequence"/>
</dbReference>
<protein>
    <submittedName>
        <fullName evidence="1">Uncharacterized protein</fullName>
    </submittedName>
</protein>
<comment type="caution">
    <text evidence="1">The sequence shown here is derived from an EMBL/GenBank/DDBJ whole genome shotgun (WGS) entry which is preliminary data.</text>
</comment>
<proteinExistence type="predicted"/>
<keyword evidence="2" id="KW-1185">Reference proteome</keyword>